<dbReference type="InterPro" id="IPR050600">
    <property type="entry name" value="SETD3_SETD6_MTase"/>
</dbReference>
<dbReference type="GO" id="GO:0016279">
    <property type="term" value="F:protein-lysine N-methyltransferase activity"/>
    <property type="evidence" value="ECO:0007669"/>
    <property type="project" value="TreeGrafter"/>
</dbReference>
<dbReference type="Gene3D" id="3.90.1410.10">
    <property type="entry name" value="set domain protein methyltransferase, domain 1"/>
    <property type="match status" value="1"/>
</dbReference>
<dbReference type="GO" id="GO:0005634">
    <property type="term" value="C:nucleus"/>
    <property type="evidence" value="ECO:0007669"/>
    <property type="project" value="TreeGrafter"/>
</dbReference>
<dbReference type="Proteomes" id="UP001377567">
    <property type="component" value="Unassembled WGS sequence"/>
</dbReference>
<keyword evidence="2" id="KW-1185">Reference proteome</keyword>
<name>A0AAV5S798_MAUHU</name>
<dbReference type="InterPro" id="IPR046341">
    <property type="entry name" value="SET_dom_sf"/>
</dbReference>
<dbReference type="PANTHER" id="PTHR13271">
    <property type="entry name" value="UNCHARACTERIZED PUTATIVE METHYLTRANSFERASE"/>
    <property type="match status" value="1"/>
</dbReference>
<comment type="caution">
    <text evidence="1">The sequence shown here is derived from an EMBL/GenBank/DDBJ whole genome shotgun (WGS) entry which is preliminary data.</text>
</comment>
<dbReference type="PANTHER" id="PTHR13271:SF147">
    <property type="entry name" value="PROTEIN-LYSINE N-METHYLTRANSFERASE EFM1-RELATED"/>
    <property type="match status" value="1"/>
</dbReference>
<dbReference type="AlphaFoldDB" id="A0AAV5S798"/>
<proteinExistence type="predicted"/>
<accession>A0AAV5S798</accession>
<sequence>MSSSKLDACLQWATKNGASIDELVCFNSNEKTGISATLDPSFNAQSLNEKKLIEIPKELLITRQQAKEAFPDTDEGNIKNVNGLTQIYLANLMFNDESQSDIIRERQEFFRPYLDVLPQQLSQPYFWPLDKLEILKKTDIYVILKQNLRNFITEWKSLLEELDIEIDHDNLSFLLQTGLDLDDDSSFTSLIEYIQSSKISMLKNEGSISWKGFFAYLWASCIFLSRAFPAILINEKCTDINEAFLLPIVDLLNHKNDTNVKWKFLDNNVVFFSNEQNFLKTNDKPNNELFNNYGDKSNEELLLGYGFVEENNSHDICRLTMRLDNDVLKSAKQLGVNLLEENLISEGCVQFQLTEKDPLPKALIDLFGYLCKLKVENNLTRRSILEGSDELSNILNSKLTSTKNLIKSIKADNDIGKMLKLYLTSHRKLLNKSIEQLARKQKQIIQTIPANNMISFKSIFKSDKMFANAMLLRFGVVKFEDLVTKNCLNKALMLWIVRVANQSSLERKLEYSVPDFILKTFEDVASTIVVQKEDVMEYMSFYKELFPHLSQKLPDVFGKGDWGIKQFIIADTVIDRIVWIRKTNDEPFFIKKEEYNV</sequence>
<protein>
    <submittedName>
        <fullName evidence="1">Protein-lysine N-methyltransferase</fullName>
    </submittedName>
</protein>
<organism evidence="1 2">
    <name type="scientific">Maudiozyma humilis</name>
    <name type="common">Sour dough yeast</name>
    <name type="synonym">Kazachstania humilis</name>
    <dbReference type="NCBI Taxonomy" id="51915"/>
    <lineage>
        <taxon>Eukaryota</taxon>
        <taxon>Fungi</taxon>
        <taxon>Dikarya</taxon>
        <taxon>Ascomycota</taxon>
        <taxon>Saccharomycotina</taxon>
        <taxon>Saccharomycetes</taxon>
        <taxon>Saccharomycetales</taxon>
        <taxon>Saccharomycetaceae</taxon>
        <taxon>Maudiozyma</taxon>
    </lineage>
</organism>
<evidence type="ECO:0000313" key="2">
    <source>
        <dbReference type="Proteomes" id="UP001377567"/>
    </source>
</evidence>
<dbReference type="EMBL" id="BTGD01000025">
    <property type="protein sequence ID" value="GMM58507.1"/>
    <property type="molecule type" value="Genomic_DNA"/>
</dbReference>
<gene>
    <name evidence="1" type="ORF">DAKH74_051240</name>
</gene>
<evidence type="ECO:0000313" key="1">
    <source>
        <dbReference type="EMBL" id="GMM58507.1"/>
    </source>
</evidence>
<dbReference type="SUPFAM" id="SSF82199">
    <property type="entry name" value="SET domain"/>
    <property type="match status" value="1"/>
</dbReference>
<reference evidence="1 2" key="1">
    <citation type="journal article" date="2023" name="Elife">
        <title>Identification of key yeast species and microbe-microbe interactions impacting larval growth of Drosophila in the wild.</title>
        <authorList>
            <person name="Mure A."/>
            <person name="Sugiura Y."/>
            <person name="Maeda R."/>
            <person name="Honda K."/>
            <person name="Sakurai N."/>
            <person name="Takahashi Y."/>
            <person name="Watada M."/>
            <person name="Katoh T."/>
            <person name="Gotoh A."/>
            <person name="Gotoh Y."/>
            <person name="Taniguchi I."/>
            <person name="Nakamura K."/>
            <person name="Hayashi T."/>
            <person name="Katayama T."/>
            <person name="Uemura T."/>
            <person name="Hattori Y."/>
        </authorList>
    </citation>
    <scope>NUCLEOTIDE SEQUENCE [LARGE SCALE GENOMIC DNA]</scope>
    <source>
        <strain evidence="1 2">KH-74</strain>
    </source>
</reference>